<keyword evidence="9" id="KW-0472">Membrane</keyword>
<evidence type="ECO:0000256" key="6">
    <source>
        <dbReference type="ARBA" id="ARBA00022968"/>
    </source>
</evidence>
<dbReference type="KEGG" id="ovi:T265_05570"/>
<dbReference type="InterPro" id="IPR002659">
    <property type="entry name" value="Glyco_trans_31"/>
</dbReference>
<dbReference type="GO" id="GO:0000139">
    <property type="term" value="C:Golgi membrane"/>
    <property type="evidence" value="ECO:0007669"/>
    <property type="project" value="UniProtKB-SubCell"/>
</dbReference>
<sequence>MRWKVGLKLNRVNSLWMLCSAGLLLILLSSTRLYRCPKLPLFIRYPGNVDFYKAYESYQQRSYTPDVNLQQWSSSIKLITTDVSLCNFAHAPELIILVKTTQANQYRRNQIRKSWGNAECYVAHKISAHVLFVLGLVPTENASHSHQLIVEEQLVHGDLLQFSFIDSYMNSTRKIATALSYISLVCPATRFVALFNDDVLVNPRGVVQTLRAVTPLQFPIFFGGHVHNSEPIVRDSTQERFIPQHLYPFEISPRSAVGASVLMSMPVAKLLAFGLHLMPYFPVDDIAIALVLLNLSISPTDLPEVYEHNTFPNFSESQKKRFISMQGFGDARLQRSTWRMMNHPCNASMDSPRSYVSAMFCVAILLLILLYSRKHFVCPSLPIIIRYPGHVNFHQAYQVYRENKSRFDTNMQMWQSDSTLLLDEVSLCEANSSPELIILVKTTYEKRALREQIRRSWGSPRCFAGNNMTVHVLFVLGKVQRWCPVLTSKCQELLSEEHAKHRDLLQFGFLDTYRNTTHKHAAALNYITKRCPGTHFVALFDDDFLVNPVGVVRTLRGVSVLHYPIFFGGYTHDSEPIIRNPSNKWFIPHDVYPFELVPRIAAGGSVLMSMPVAKLLAFGLHLIPYIPVDDTAMALVLLNFGISPTDLPEVYPTNEINGFDAEKLKHFISMHGFSTVQSQKHAWKKLVHACGDKN</sequence>
<keyword evidence="11" id="KW-1185">Reference proteome</keyword>
<dbReference type="OrthoDB" id="2139606at2759"/>
<keyword evidence="6" id="KW-0735">Signal-anchor</keyword>
<dbReference type="EMBL" id="KL596724">
    <property type="protein sequence ID" value="KER27397.1"/>
    <property type="molecule type" value="Genomic_DNA"/>
</dbReference>
<keyword evidence="4" id="KW-0808">Transferase</keyword>
<gene>
    <name evidence="10" type="ORF">T265_05570</name>
</gene>
<evidence type="ECO:0008006" key="12">
    <source>
        <dbReference type="Google" id="ProtNLM"/>
    </source>
</evidence>
<evidence type="ECO:0000256" key="7">
    <source>
        <dbReference type="ARBA" id="ARBA00022989"/>
    </source>
</evidence>
<reference evidence="10 11" key="1">
    <citation type="submission" date="2013-11" db="EMBL/GenBank/DDBJ databases">
        <title>Opisthorchis viverrini - life in the bile duct.</title>
        <authorList>
            <person name="Young N.D."/>
            <person name="Nagarajan N."/>
            <person name="Lin S.J."/>
            <person name="Korhonen P.K."/>
            <person name="Jex A.R."/>
            <person name="Hall R.S."/>
            <person name="Safavi-Hemami H."/>
            <person name="Kaewkong W."/>
            <person name="Bertrand D."/>
            <person name="Gao S."/>
            <person name="Seet Q."/>
            <person name="Wongkham S."/>
            <person name="Teh B.T."/>
            <person name="Wongkham C."/>
            <person name="Intapan P.M."/>
            <person name="Maleewong W."/>
            <person name="Yang X."/>
            <person name="Hu M."/>
            <person name="Wang Z."/>
            <person name="Hofmann A."/>
            <person name="Sternberg P.W."/>
            <person name="Tan P."/>
            <person name="Wang J."/>
            <person name="Gasser R.B."/>
        </authorList>
    </citation>
    <scope>NUCLEOTIDE SEQUENCE [LARGE SCALE GENOMIC DNA]</scope>
</reference>
<organism evidence="10 11">
    <name type="scientific">Opisthorchis viverrini</name>
    <name type="common">Southeast Asian liver fluke</name>
    <dbReference type="NCBI Taxonomy" id="6198"/>
    <lineage>
        <taxon>Eukaryota</taxon>
        <taxon>Metazoa</taxon>
        <taxon>Spiralia</taxon>
        <taxon>Lophotrochozoa</taxon>
        <taxon>Platyhelminthes</taxon>
        <taxon>Trematoda</taxon>
        <taxon>Digenea</taxon>
        <taxon>Opisthorchiida</taxon>
        <taxon>Opisthorchiata</taxon>
        <taxon>Opisthorchiidae</taxon>
        <taxon>Opisthorchis</taxon>
    </lineage>
</organism>
<dbReference type="CTD" id="20319752"/>
<comment type="subcellular location">
    <subcellularLocation>
        <location evidence="1">Golgi apparatus membrane</location>
        <topology evidence="1">Single-pass type II membrane protein</topology>
    </subcellularLocation>
</comment>
<evidence type="ECO:0000313" key="10">
    <source>
        <dbReference type="EMBL" id="KER27397.1"/>
    </source>
</evidence>
<evidence type="ECO:0000256" key="2">
    <source>
        <dbReference type="ARBA" id="ARBA00008661"/>
    </source>
</evidence>
<dbReference type="GO" id="GO:0006493">
    <property type="term" value="P:protein O-linked glycosylation"/>
    <property type="evidence" value="ECO:0007669"/>
    <property type="project" value="TreeGrafter"/>
</dbReference>
<dbReference type="GO" id="GO:0016758">
    <property type="term" value="F:hexosyltransferase activity"/>
    <property type="evidence" value="ECO:0007669"/>
    <property type="project" value="InterPro"/>
</dbReference>
<accession>A0A074ZNN3</accession>
<dbReference type="Gene3D" id="3.90.550.50">
    <property type="match status" value="2"/>
</dbReference>
<evidence type="ECO:0000256" key="9">
    <source>
        <dbReference type="ARBA" id="ARBA00023136"/>
    </source>
</evidence>
<evidence type="ECO:0000256" key="1">
    <source>
        <dbReference type="ARBA" id="ARBA00004323"/>
    </source>
</evidence>
<dbReference type="Pfam" id="PF01762">
    <property type="entry name" value="Galactosyl_T"/>
    <property type="match status" value="2"/>
</dbReference>
<comment type="similarity">
    <text evidence="2">Belongs to the glycosyltransferase 31 family.</text>
</comment>
<evidence type="ECO:0000256" key="3">
    <source>
        <dbReference type="ARBA" id="ARBA00022676"/>
    </source>
</evidence>
<dbReference type="Proteomes" id="UP000054324">
    <property type="component" value="Unassembled WGS sequence"/>
</dbReference>
<name>A0A074ZNN3_OPIVI</name>
<proteinExistence type="inferred from homology"/>
<dbReference type="RefSeq" id="XP_009168875.1">
    <property type="nucleotide sequence ID" value="XM_009170611.1"/>
</dbReference>
<dbReference type="GeneID" id="20319752"/>
<keyword evidence="7" id="KW-1133">Transmembrane helix</keyword>
<dbReference type="PANTHER" id="PTHR11214:SF3">
    <property type="entry name" value="BETA-1,3-GALACTOSYLTRANSFERASE 6"/>
    <property type="match status" value="1"/>
</dbReference>
<evidence type="ECO:0000313" key="11">
    <source>
        <dbReference type="Proteomes" id="UP000054324"/>
    </source>
</evidence>
<protein>
    <recommendedName>
        <fullName evidence="12">Hexosyltransferase</fullName>
    </recommendedName>
</protein>
<dbReference type="AlphaFoldDB" id="A0A074ZNN3"/>
<evidence type="ECO:0000256" key="4">
    <source>
        <dbReference type="ARBA" id="ARBA00022679"/>
    </source>
</evidence>
<keyword evidence="5" id="KW-0812">Transmembrane</keyword>
<keyword evidence="3" id="KW-0328">Glycosyltransferase</keyword>
<evidence type="ECO:0000256" key="8">
    <source>
        <dbReference type="ARBA" id="ARBA00023034"/>
    </source>
</evidence>
<evidence type="ECO:0000256" key="5">
    <source>
        <dbReference type="ARBA" id="ARBA00022692"/>
    </source>
</evidence>
<keyword evidence="8" id="KW-0333">Golgi apparatus</keyword>
<dbReference type="PANTHER" id="PTHR11214">
    <property type="entry name" value="BETA-1,3-N-ACETYLGLUCOSAMINYLTRANSFERASE"/>
    <property type="match status" value="1"/>
</dbReference>